<organism evidence="2">
    <name type="scientific">Amphimedon queenslandica</name>
    <name type="common">Sponge</name>
    <dbReference type="NCBI Taxonomy" id="400682"/>
    <lineage>
        <taxon>Eukaryota</taxon>
        <taxon>Metazoa</taxon>
        <taxon>Porifera</taxon>
        <taxon>Demospongiae</taxon>
        <taxon>Heteroscleromorpha</taxon>
        <taxon>Haplosclerida</taxon>
        <taxon>Niphatidae</taxon>
        <taxon>Amphimedon</taxon>
    </lineage>
</organism>
<evidence type="ECO:0000313" key="2">
    <source>
        <dbReference type="EnsemblMetazoa" id="Aqu2.1.32194_001"/>
    </source>
</evidence>
<dbReference type="AlphaFoldDB" id="A0A1X7UXE5"/>
<reference evidence="2" key="1">
    <citation type="submission" date="2017-05" db="UniProtKB">
        <authorList>
            <consortium name="EnsemblMetazoa"/>
        </authorList>
    </citation>
    <scope>IDENTIFICATION</scope>
</reference>
<evidence type="ECO:0000256" key="1">
    <source>
        <dbReference type="SAM" id="MobiDB-lite"/>
    </source>
</evidence>
<sequence length="90" mass="10465">MLQREVFSRFRPFELVLCHSTLISLVNAFGKDHDLLVKTWHQNITETLCPVDASTMDGILEPVTILMEDDDSENNDDEDDDEEYDELEFD</sequence>
<name>A0A1X7UXE5_AMPQE</name>
<accession>A0A1X7UXE5</accession>
<feature type="region of interest" description="Disordered" evidence="1">
    <location>
        <begin position="67"/>
        <end position="90"/>
    </location>
</feature>
<protein>
    <submittedName>
        <fullName evidence="2">Uncharacterized protein</fullName>
    </submittedName>
</protein>
<proteinExistence type="predicted"/>
<dbReference type="EnsemblMetazoa" id="Aqu2.1.32194_001">
    <property type="protein sequence ID" value="Aqu2.1.32194_001"/>
    <property type="gene ID" value="Aqu2.1.32194"/>
</dbReference>
<dbReference type="InParanoid" id="A0A1X7UXE5"/>